<accession>A0A9K3HSP9</accession>
<evidence type="ECO:0000313" key="2">
    <source>
        <dbReference type="Proteomes" id="UP000215914"/>
    </source>
</evidence>
<evidence type="ECO:0000313" key="1">
    <source>
        <dbReference type="EMBL" id="KAF5783420.1"/>
    </source>
</evidence>
<dbReference type="EMBL" id="MNCJ02000326">
    <property type="protein sequence ID" value="KAF5783420.1"/>
    <property type="molecule type" value="Genomic_DNA"/>
</dbReference>
<gene>
    <name evidence="1" type="ORF">HanXRQr2_Chr11g0507731</name>
</gene>
<reference evidence="1" key="2">
    <citation type="submission" date="2020-06" db="EMBL/GenBank/DDBJ databases">
        <title>Helianthus annuus Genome sequencing and assembly Release 2.</title>
        <authorList>
            <person name="Gouzy J."/>
            <person name="Langlade N."/>
            <person name="Munos S."/>
        </authorList>
    </citation>
    <scope>NUCLEOTIDE SEQUENCE</scope>
    <source>
        <tissue evidence="1">Leaves</tissue>
    </source>
</reference>
<sequence>MRFGWFEKLLLCPFLISVLFFKCLFFYASCEIKHQWTNNYTLGPYTFAFLINVKQNTFIKSYFKIRKF</sequence>
<dbReference type="Proteomes" id="UP000215914">
    <property type="component" value="Unassembled WGS sequence"/>
</dbReference>
<dbReference type="Gramene" id="mRNA:HanXRQr2_Chr11g0507731">
    <property type="protein sequence ID" value="CDS:HanXRQr2_Chr11g0507731.1"/>
    <property type="gene ID" value="HanXRQr2_Chr11g0507731"/>
</dbReference>
<comment type="caution">
    <text evidence="1">The sequence shown here is derived from an EMBL/GenBank/DDBJ whole genome shotgun (WGS) entry which is preliminary data.</text>
</comment>
<reference evidence="1" key="1">
    <citation type="journal article" date="2017" name="Nature">
        <title>The sunflower genome provides insights into oil metabolism, flowering and Asterid evolution.</title>
        <authorList>
            <person name="Badouin H."/>
            <person name="Gouzy J."/>
            <person name="Grassa C.J."/>
            <person name="Murat F."/>
            <person name="Staton S.E."/>
            <person name="Cottret L."/>
            <person name="Lelandais-Briere C."/>
            <person name="Owens G.L."/>
            <person name="Carrere S."/>
            <person name="Mayjonade B."/>
            <person name="Legrand L."/>
            <person name="Gill N."/>
            <person name="Kane N.C."/>
            <person name="Bowers J.E."/>
            <person name="Hubner S."/>
            <person name="Bellec A."/>
            <person name="Berard A."/>
            <person name="Berges H."/>
            <person name="Blanchet N."/>
            <person name="Boniface M.C."/>
            <person name="Brunel D."/>
            <person name="Catrice O."/>
            <person name="Chaidir N."/>
            <person name="Claudel C."/>
            <person name="Donnadieu C."/>
            <person name="Faraut T."/>
            <person name="Fievet G."/>
            <person name="Helmstetter N."/>
            <person name="King M."/>
            <person name="Knapp S.J."/>
            <person name="Lai Z."/>
            <person name="Le Paslier M.C."/>
            <person name="Lippi Y."/>
            <person name="Lorenzon L."/>
            <person name="Mandel J.R."/>
            <person name="Marage G."/>
            <person name="Marchand G."/>
            <person name="Marquand E."/>
            <person name="Bret-Mestries E."/>
            <person name="Morien E."/>
            <person name="Nambeesan S."/>
            <person name="Nguyen T."/>
            <person name="Pegot-Espagnet P."/>
            <person name="Pouilly N."/>
            <person name="Raftis F."/>
            <person name="Sallet E."/>
            <person name="Schiex T."/>
            <person name="Thomas J."/>
            <person name="Vandecasteele C."/>
            <person name="Vares D."/>
            <person name="Vear F."/>
            <person name="Vautrin S."/>
            <person name="Crespi M."/>
            <person name="Mangin B."/>
            <person name="Burke J.M."/>
            <person name="Salse J."/>
            <person name="Munos S."/>
            <person name="Vincourt P."/>
            <person name="Rieseberg L.H."/>
            <person name="Langlade N.B."/>
        </authorList>
    </citation>
    <scope>NUCLEOTIDE SEQUENCE</scope>
    <source>
        <tissue evidence="1">Leaves</tissue>
    </source>
</reference>
<keyword evidence="2" id="KW-1185">Reference proteome</keyword>
<dbReference type="AlphaFoldDB" id="A0A9K3HSP9"/>
<name>A0A9K3HSP9_HELAN</name>
<organism evidence="1 2">
    <name type="scientific">Helianthus annuus</name>
    <name type="common">Common sunflower</name>
    <dbReference type="NCBI Taxonomy" id="4232"/>
    <lineage>
        <taxon>Eukaryota</taxon>
        <taxon>Viridiplantae</taxon>
        <taxon>Streptophyta</taxon>
        <taxon>Embryophyta</taxon>
        <taxon>Tracheophyta</taxon>
        <taxon>Spermatophyta</taxon>
        <taxon>Magnoliopsida</taxon>
        <taxon>eudicotyledons</taxon>
        <taxon>Gunneridae</taxon>
        <taxon>Pentapetalae</taxon>
        <taxon>asterids</taxon>
        <taxon>campanulids</taxon>
        <taxon>Asterales</taxon>
        <taxon>Asteraceae</taxon>
        <taxon>Asteroideae</taxon>
        <taxon>Heliantheae alliance</taxon>
        <taxon>Heliantheae</taxon>
        <taxon>Helianthus</taxon>
    </lineage>
</organism>
<proteinExistence type="predicted"/>
<protein>
    <submittedName>
        <fullName evidence="1">Uncharacterized protein</fullName>
    </submittedName>
</protein>